<keyword evidence="2 3" id="KW-0040">ANK repeat</keyword>
<feature type="non-terminal residue" evidence="4">
    <location>
        <position position="311"/>
    </location>
</feature>
<protein>
    <submittedName>
        <fullName evidence="4">Ankyrin</fullName>
    </submittedName>
</protein>
<evidence type="ECO:0000256" key="2">
    <source>
        <dbReference type="ARBA" id="ARBA00023043"/>
    </source>
</evidence>
<sequence length="311" mass="34669">LLLKDLERQGSLKRRHYGSLAIRKAIQRNDLPTIHKLVPFVDLEGFETIQGYYGLLEDMPLRTPLAEAIVQKSLAMAQILLESGVDPNKIVYKEELEDKISGGVTMLRYSSLLVAVSVGYLPMIEMMIQYGADIDYPPRFQLTRTPLQLAAETGNMEIVKYLLEKGALVDSFPLYSGGTPLQLAALRGHVGVATFLIEKGANPNFPPARGDGRTAFEAAAEWARLDTMLLLMRHGTDLDLKVSCDDNTFQSLYRGYNREGGGEIGKTQYTRAKFFAKCAGHPASARFVDHLYQRFREAVRRSEPDDALQGP</sequence>
<dbReference type="EMBL" id="KZ678155">
    <property type="protein sequence ID" value="PSN59507.1"/>
    <property type="molecule type" value="Genomic_DNA"/>
</dbReference>
<evidence type="ECO:0000313" key="5">
    <source>
        <dbReference type="Proteomes" id="UP000240883"/>
    </source>
</evidence>
<reference evidence="4 5" key="1">
    <citation type="journal article" date="2018" name="Front. Microbiol.">
        <title>Genome-Wide Analysis of Corynespora cassiicola Leaf Fall Disease Putative Effectors.</title>
        <authorList>
            <person name="Lopez D."/>
            <person name="Ribeiro S."/>
            <person name="Label P."/>
            <person name="Fumanal B."/>
            <person name="Venisse J.S."/>
            <person name="Kohler A."/>
            <person name="de Oliveira R.R."/>
            <person name="Labutti K."/>
            <person name="Lipzen A."/>
            <person name="Lail K."/>
            <person name="Bauer D."/>
            <person name="Ohm R.A."/>
            <person name="Barry K.W."/>
            <person name="Spatafora J."/>
            <person name="Grigoriev I.V."/>
            <person name="Martin F.M."/>
            <person name="Pujade-Renaud V."/>
        </authorList>
    </citation>
    <scope>NUCLEOTIDE SEQUENCE [LARGE SCALE GENOMIC DNA]</scope>
    <source>
        <strain evidence="4 5">Philippines</strain>
    </source>
</reference>
<dbReference type="PANTHER" id="PTHR24171:SF9">
    <property type="entry name" value="ANKYRIN REPEAT DOMAIN-CONTAINING PROTEIN 39"/>
    <property type="match status" value="1"/>
</dbReference>
<keyword evidence="1" id="KW-0677">Repeat</keyword>
<dbReference type="STRING" id="1448308.A0A2T2N243"/>
<dbReference type="PROSITE" id="PS50088">
    <property type="entry name" value="ANK_REPEAT"/>
    <property type="match status" value="3"/>
</dbReference>
<name>A0A2T2N243_CORCC</name>
<dbReference type="Gene3D" id="1.25.40.20">
    <property type="entry name" value="Ankyrin repeat-containing domain"/>
    <property type="match status" value="1"/>
</dbReference>
<feature type="repeat" description="ANK" evidence="3">
    <location>
        <begin position="211"/>
        <end position="243"/>
    </location>
</feature>
<dbReference type="SUPFAM" id="SSF48403">
    <property type="entry name" value="Ankyrin repeat"/>
    <property type="match status" value="1"/>
</dbReference>
<dbReference type="PROSITE" id="PS50297">
    <property type="entry name" value="ANK_REP_REGION"/>
    <property type="match status" value="2"/>
</dbReference>
<dbReference type="Proteomes" id="UP000240883">
    <property type="component" value="Unassembled WGS sequence"/>
</dbReference>
<organism evidence="4 5">
    <name type="scientific">Corynespora cassiicola Philippines</name>
    <dbReference type="NCBI Taxonomy" id="1448308"/>
    <lineage>
        <taxon>Eukaryota</taxon>
        <taxon>Fungi</taxon>
        <taxon>Dikarya</taxon>
        <taxon>Ascomycota</taxon>
        <taxon>Pezizomycotina</taxon>
        <taxon>Dothideomycetes</taxon>
        <taxon>Pleosporomycetidae</taxon>
        <taxon>Pleosporales</taxon>
        <taxon>Corynesporascaceae</taxon>
        <taxon>Corynespora</taxon>
    </lineage>
</organism>
<proteinExistence type="predicted"/>
<evidence type="ECO:0000256" key="3">
    <source>
        <dbReference type="PROSITE-ProRule" id="PRU00023"/>
    </source>
</evidence>
<dbReference type="InterPro" id="IPR002110">
    <property type="entry name" value="Ankyrin_rpt"/>
</dbReference>
<dbReference type="AlphaFoldDB" id="A0A2T2N243"/>
<dbReference type="Pfam" id="PF12796">
    <property type="entry name" value="Ank_2"/>
    <property type="match status" value="1"/>
</dbReference>
<feature type="non-terminal residue" evidence="4">
    <location>
        <position position="1"/>
    </location>
</feature>
<feature type="repeat" description="ANK" evidence="3">
    <location>
        <begin position="176"/>
        <end position="208"/>
    </location>
</feature>
<feature type="repeat" description="ANK" evidence="3">
    <location>
        <begin position="142"/>
        <end position="170"/>
    </location>
</feature>
<dbReference type="InterPro" id="IPR036770">
    <property type="entry name" value="Ankyrin_rpt-contain_sf"/>
</dbReference>
<dbReference type="PANTHER" id="PTHR24171">
    <property type="entry name" value="ANKYRIN REPEAT DOMAIN-CONTAINING PROTEIN 39-RELATED"/>
    <property type="match status" value="1"/>
</dbReference>
<gene>
    <name evidence="4" type="ORF">BS50DRAFT_657023</name>
</gene>
<keyword evidence="5" id="KW-1185">Reference proteome</keyword>
<evidence type="ECO:0000313" key="4">
    <source>
        <dbReference type="EMBL" id="PSN59507.1"/>
    </source>
</evidence>
<evidence type="ECO:0000256" key="1">
    <source>
        <dbReference type="ARBA" id="ARBA00022737"/>
    </source>
</evidence>
<dbReference type="OrthoDB" id="539213at2759"/>
<accession>A0A2T2N243</accession>
<dbReference type="SMART" id="SM00248">
    <property type="entry name" value="ANK"/>
    <property type="match status" value="5"/>
</dbReference>